<dbReference type="PANTHER" id="PTHR24412">
    <property type="entry name" value="KELCH PROTEIN"/>
    <property type="match status" value="1"/>
</dbReference>
<dbReference type="InterPro" id="IPR011333">
    <property type="entry name" value="SKP1/BTB/POZ_sf"/>
</dbReference>
<dbReference type="InterPro" id="IPR000210">
    <property type="entry name" value="BTB/POZ_dom"/>
</dbReference>
<sequence length="451" mass="50270">MKNMNQMRLTARHTDVTLQTGLVKITCHRVVLAMASEYFDTMFTCGLEESTSPVVQLTMEPDTLSSIVEYVYTGVIELTGDNVERLVKACDLLRLDALKAACDKFMLKHVEPTNCVGFYQFAKMYRIDQLKEKAMQVMCAQFKSVACNAEFKHLSCDELIYLIKQNDVVVGSEDVVCESVLDWVRHDLENRRSALETIIENVRLPYCSSSYLWHTKYKCDLLTPKCLEYLDEALMFQIDSVHRYETSDDGSVSLGNCVYVVGGTDGTAVKNNELSSAECFHLNERRWVPLPNMPRAVADPMVVTCNNKIYVVGGSVQGDAVSCTQVFDTTWWKWCTGSEMPEACSGCAAVVLNNSIYVVGGNERTCLKYDTSSDTWTKLTPPLRSHANTAAVVWHGRILVATRGAALSTDACEQYTPANDTWSDWTTSLDVQVMGSTVCHGLLNVDLSGMP</sequence>
<evidence type="ECO:0000313" key="4">
    <source>
        <dbReference type="EMBL" id="KAK2169929.1"/>
    </source>
</evidence>
<dbReference type="Proteomes" id="UP001209878">
    <property type="component" value="Unassembled WGS sequence"/>
</dbReference>
<evidence type="ECO:0000256" key="1">
    <source>
        <dbReference type="ARBA" id="ARBA00022441"/>
    </source>
</evidence>
<dbReference type="SUPFAM" id="SSF54695">
    <property type="entry name" value="POZ domain"/>
    <property type="match status" value="1"/>
</dbReference>
<dbReference type="SUPFAM" id="SSF117281">
    <property type="entry name" value="Kelch motif"/>
    <property type="match status" value="1"/>
</dbReference>
<dbReference type="InterPro" id="IPR006652">
    <property type="entry name" value="Kelch_1"/>
</dbReference>
<dbReference type="Pfam" id="PF00651">
    <property type="entry name" value="BTB"/>
    <property type="match status" value="1"/>
</dbReference>
<keyword evidence="2" id="KW-0677">Repeat</keyword>
<evidence type="ECO:0000313" key="5">
    <source>
        <dbReference type="Proteomes" id="UP001209878"/>
    </source>
</evidence>
<keyword evidence="1" id="KW-0880">Kelch repeat</keyword>
<reference evidence="4" key="1">
    <citation type="journal article" date="2023" name="Mol. Biol. Evol.">
        <title>Third-Generation Sequencing Reveals the Adaptive Role of the Epigenome in Three Deep-Sea Polychaetes.</title>
        <authorList>
            <person name="Perez M."/>
            <person name="Aroh O."/>
            <person name="Sun Y."/>
            <person name="Lan Y."/>
            <person name="Juniper S.K."/>
            <person name="Young C.R."/>
            <person name="Angers B."/>
            <person name="Qian P.Y."/>
        </authorList>
    </citation>
    <scope>NUCLEOTIDE SEQUENCE</scope>
    <source>
        <strain evidence="4">R07B-5</strain>
    </source>
</reference>
<dbReference type="PANTHER" id="PTHR24412:SF489">
    <property type="entry name" value="RING FINGER DOMAIN AND KELCH REPEAT-CONTAINING PROTEIN DDB_G0271372"/>
    <property type="match status" value="1"/>
</dbReference>
<dbReference type="AlphaFoldDB" id="A0AAD9NJY2"/>
<dbReference type="Gene3D" id="2.120.10.80">
    <property type="entry name" value="Kelch-type beta propeller"/>
    <property type="match status" value="1"/>
</dbReference>
<dbReference type="PROSITE" id="PS50097">
    <property type="entry name" value="BTB"/>
    <property type="match status" value="1"/>
</dbReference>
<gene>
    <name evidence="4" type="ORF">NP493_1171g00054</name>
</gene>
<dbReference type="Gene3D" id="3.30.710.10">
    <property type="entry name" value="Potassium Channel Kv1.1, Chain A"/>
    <property type="match status" value="1"/>
</dbReference>
<dbReference type="EMBL" id="JAODUO010001169">
    <property type="protein sequence ID" value="KAK2169929.1"/>
    <property type="molecule type" value="Genomic_DNA"/>
</dbReference>
<dbReference type="FunFam" id="1.25.40.420:FF:000001">
    <property type="entry name" value="Kelch-like family member 12"/>
    <property type="match status" value="1"/>
</dbReference>
<evidence type="ECO:0000259" key="3">
    <source>
        <dbReference type="PROSITE" id="PS50097"/>
    </source>
</evidence>
<dbReference type="SMART" id="SM00875">
    <property type="entry name" value="BACK"/>
    <property type="match status" value="1"/>
</dbReference>
<dbReference type="SMART" id="SM00225">
    <property type="entry name" value="BTB"/>
    <property type="match status" value="1"/>
</dbReference>
<dbReference type="Pfam" id="PF24681">
    <property type="entry name" value="Kelch_KLHDC2_KLHL20_DRC7"/>
    <property type="match status" value="1"/>
</dbReference>
<keyword evidence="5" id="KW-1185">Reference proteome</keyword>
<proteinExistence type="predicted"/>
<dbReference type="Pfam" id="PF07707">
    <property type="entry name" value="BACK"/>
    <property type="match status" value="1"/>
</dbReference>
<evidence type="ECO:0000256" key="2">
    <source>
        <dbReference type="ARBA" id="ARBA00022737"/>
    </source>
</evidence>
<comment type="caution">
    <text evidence="4">The sequence shown here is derived from an EMBL/GenBank/DDBJ whole genome shotgun (WGS) entry which is preliminary data.</text>
</comment>
<accession>A0AAD9NJY2</accession>
<dbReference type="SMART" id="SM00612">
    <property type="entry name" value="Kelch"/>
    <property type="match status" value="3"/>
</dbReference>
<dbReference type="InterPro" id="IPR011705">
    <property type="entry name" value="BACK"/>
</dbReference>
<name>A0AAD9NJY2_RIDPI</name>
<dbReference type="InterPro" id="IPR015915">
    <property type="entry name" value="Kelch-typ_b-propeller"/>
</dbReference>
<protein>
    <recommendedName>
        <fullName evidence="3">BTB domain-containing protein</fullName>
    </recommendedName>
</protein>
<feature type="domain" description="BTB" evidence="3">
    <location>
        <begin position="14"/>
        <end position="80"/>
    </location>
</feature>
<dbReference type="Gene3D" id="1.25.40.420">
    <property type="match status" value="1"/>
</dbReference>
<organism evidence="4 5">
    <name type="scientific">Ridgeia piscesae</name>
    <name type="common">Tubeworm</name>
    <dbReference type="NCBI Taxonomy" id="27915"/>
    <lineage>
        <taxon>Eukaryota</taxon>
        <taxon>Metazoa</taxon>
        <taxon>Spiralia</taxon>
        <taxon>Lophotrochozoa</taxon>
        <taxon>Annelida</taxon>
        <taxon>Polychaeta</taxon>
        <taxon>Sedentaria</taxon>
        <taxon>Canalipalpata</taxon>
        <taxon>Sabellida</taxon>
        <taxon>Siboglinidae</taxon>
        <taxon>Ridgeia</taxon>
    </lineage>
</organism>